<organism evidence="2 3">
    <name type="scientific">Rufibacter hautae</name>
    <dbReference type="NCBI Taxonomy" id="2595005"/>
    <lineage>
        <taxon>Bacteria</taxon>
        <taxon>Pseudomonadati</taxon>
        <taxon>Bacteroidota</taxon>
        <taxon>Cytophagia</taxon>
        <taxon>Cytophagales</taxon>
        <taxon>Hymenobacteraceae</taxon>
        <taxon>Rufibacter</taxon>
    </lineage>
</organism>
<reference evidence="2 3" key="1">
    <citation type="submission" date="2019-07" db="EMBL/GenBank/DDBJ databases">
        <title>Rufibacter sp. nov., isolated from lake sediment.</title>
        <authorList>
            <person name="Qu J.-H."/>
        </authorList>
    </citation>
    <scope>NUCLEOTIDE SEQUENCE [LARGE SCALE GENOMIC DNA]</scope>
    <source>
        <strain evidence="2 3">NBS58-1</strain>
    </source>
</reference>
<dbReference type="EMBL" id="VKKY01000002">
    <property type="protein sequence ID" value="KAA3437638.1"/>
    <property type="molecule type" value="Genomic_DNA"/>
</dbReference>
<keyword evidence="1" id="KW-1133">Transmembrane helix</keyword>
<keyword evidence="1" id="KW-0472">Membrane</keyword>
<feature type="transmembrane region" description="Helical" evidence="1">
    <location>
        <begin position="12"/>
        <end position="30"/>
    </location>
</feature>
<keyword evidence="1" id="KW-0812">Transmembrane</keyword>
<sequence>MGKIEKLNMFKNRLFIPVLLIVLFGTFYFLDNRLNKDYYDYKTVKVNDNEFLILKRNSEISILKLKNQSIETATANYDWFIGKEANIDLNNSNTYKTGSGITGDGINKNKLTPIKFSDYLFYWSPNTNGKGFIYLNHYPEVNENNGLFYWIVVPEELMTNSKIRNLEPKMKPLGVKKENLISWAVSKI</sequence>
<gene>
    <name evidence="2" type="ORF">FOA19_10030</name>
</gene>
<dbReference type="Proteomes" id="UP000324133">
    <property type="component" value="Unassembled WGS sequence"/>
</dbReference>
<dbReference type="AlphaFoldDB" id="A0A5B6TBT8"/>
<evidence type="ECO:0000313" key="2">
    <source>
        <dbReference type="EMBL" id="KAA3437638.1"/>
    </source>
</evidence>
<protein>
    <submittedName>
        <fullName evidence="2">Uncharacterized protein</fullName>
    </submittedName>
</protein>
<keyword evidence="3" id="KW-1185">Reference proteome</keyword>
<proteinExistence type="predicted"/>
<name>A0A5B6TBT8_9BACT</name>
<evidence type="ECO:0000256" key="1">
    <source>
        <dbReference type="SAM" id="Phobius"/>
    </source>
</evidence>
<evidence type="ECO:0000313" key="3">
    <source>
        <dbReference type="Proteomes" id="UP000324133"/>
    </source>
</evidence>
<comment type="caution">
    <text evidence="2">The sequence shown here is derived from an EMBL/GenBank/DDBJ whole genome shotgun (WGS) entry which is preliminary data.</text>
</comment>
<accession>A0A5B6TBT8</accession>